<dbReference type="PANTHER" id="PTHR48049:SF167">
    <property type="entry name" value="GLYCOSYLTRANSFERASE"/>
    <property type="match status" value="1"/>
</dbReference>
<evidence type="ECO:0000256" key="1">
    <source>
        <dbReference type="ARBA" id="ARBA00009995"/>
    </source>
</evidence>
<dbReference type="InterPro" id="IPR050481">
    <property type="entry name" value="UDP-glycosyltransf_plant"/>
</dbReference>
<keyword evidence="3" id="KW-0808">Transferase</keyword>
<dbReference type="EMBL" id="JAATIQ010000064">
    <property type="protein sequence ID" value="KAF4390193.1"/>
    <property type="molecule type" value="Genomic_DNA"/>
</dbReference>
<dbReference type="Proteomes" id="UP000583929">
    <property type="component" value="Unassembled WGS sequence"/>
</dbReference>
<dbReference type="Gene3D" id="3.40.50.2000">
    <property type="entry name" value="Glycogen Phosphorylase B"/>
    <property type="match status" value="4"/>
</dbReference>
<dbReference type="AlphaFoldDB" id="A0A7J6H4P4"/>
<dbReference type="FunFam" id="3.40.50.2000:FF:000087">
    <property type="entry name" value="Glycosyltransferase"/>
    <property type="match status" value="2"/>
</dbReference>
<comment type="caution">
    <text evidence="4">The sequence shown here is derived from an EMBL/GenBank/DDBJ whole genome shotgun (WGS) entry which is preliminary data.</text>
</comment>
<keyword evidence="2" id="KW-0328">Glycosyltransferase</keyword>
<evidence type="ECO:0000313" key="4">
    <source>
        <dbReference type="EMBL" id="KAF4390193.1"/>
    </source>
</evidence>
<organism evidence="4 5">
    <name type="scientific">Cannabis sativa</name>
    <name type="common">Hemp</name>
    <name type="synonym">Marijuana</name>
    <dbReference type="NCBI Taxonomy" id="3483"/>
    <lineage>
        <taxon>Eukaryota</taxon>
        <taxon>Viridiplantae</taxon>
        <taxon>Streptophyta</taxon>
        <taxon>Embryophyta</taxon>
        <taxon>Tracheophyta</taxon>
        <taxon>Spermatophyta</taxon>
        <taxon>Magnoliopsida</taxon>
        <taxon>eudicotyledons</taxon>
        <taxon>Gunneridae</taxon>
        <taxon>Pentapetalae</taxon>
        <taxon>rosids</taxon>
        <taxon>fabids</taxon>
        <taxon>Rosales</taxon>
        <taxon>Cannabaceae</taxon>
        <taxon>Cannabis</taxon>
    </lineage>
</organism>
<proteinExistence type="inferred from homology"/>
<dbReference type="GO" id="GO:0035251">
    <property type="term" value="F:UDP-glucosyltransferase activity"/>
    <property type="evidence" value="ECO:0007669"/>
    <property type="project" value="InterPro"/>
</dbReference>
<dbReference type="InterPro" id="IPR002213">
    <property type="entry name" value="UDP_glucos_trans"/>
</dbReference>
<dbReference type="FunFam" id="3.40.50.2000:FF:000037">
    <property type="entry name" value="Glycosyltransferase"/>
    <property type="match status" value="2"/>
</dbReference>
<sequence>MENSSNSCLHIAMYPWFAFGHITPYIHLSNKLAERGHTISFIIPPITKSKVEHLNRFPNLITFYPITFPHVEGLPSGAETTRDIPFSLLPLIFIAMDKTESEIEFLLQKLKPHFILYDFAYWVSKLAHSLGIKSMHYSVVSPAATAHNMSSAAHHYLRGRKITETDLMKPPPGYPDPSIHLHFHEARWYLIMRSVKPSDIGAINMFDRLYMSLAECDVIGIKSCREIDGMFVEFLEKDFRKPVLLTGPLIPDSPSEPLEKKWVDFLGQFKPNSVIYCVFGSEVILIKSQFQELLLGLELSGLPFLASLRTPSGANSIEEALPDGFQERTGGRGVVYGGWIQQPQILNHPSIGCIVTHCGWGSLFEALGAKSKCELVLIPNRSDQIFNARIFGKTLKAGIEVKKSEEEGLFTKESVFEAIKTVMEEDNEIGKEVRANLAKMSMEKEKSDGSTLHIAMYPWFAFGHFIPYMDLSNKLAEKGHTISFIIPPTTISKVEHLNRFPKLITFYPITYPNVEGLPLGAETTNDVPVSSLHLISTAMDKTQNEIEFLLRKLKPHFILYNFAYWVSKLARPLGIKSMHYTNASAAATAYNVSSATHHNLKEMKKITEAELMKPPPGYPDSSIHLHFHEARDHLMMRNVKPGAINMFDRLYMSLAECDIIGIKTCREIDGLFIDFLEKDFGKPILLTGSLPDPPTNPLEKKWLDFLGQFKPNSVIYCCLGSESILTKSQFQELALGLELSGFPFLAALRTPSGADSIEEALPDGFQERIGERGVIHGGWIQQPQILNHPSIGCFITHCGGGSFSEALVAKSKCVLVLLPNRGDQIFYARILEKTFKAGIEVEKSEEEGLFTIEGVFKAIKTAMEDDNEVGKEVRANLAKLRQPILSDNFQSSYFDDFVNKLKALAFGMK</sequence>
<dbReference type="Pfam" id="PF00201">
    <property type="entry name" value="UDPGT"/>
    <property type="match status" value="2"/>
</dbReference>
<dbReference type="CDD" id="cd03784">
    <property type="entry name" value="GT1_Gtf-like"/>
    <property type="match status" value="2"/>
</dbReference>
<dbReference type="PANTHER" id="PTHR48049">
    <property type="entry name" value="GLYCOSYLTRANSFERASE"/>
    <property type="match status" value="1"/>
</dbReference>
<keyword evidence="5" id="KW-1185">Reference proteome</keyword>
<evidence type="ECO:0000313" key="5">
    <source>
        <dbReference type="Proteomes" id="UP000583929"/>
    </source>
</evidence>
<evidence type="ECO:0000256" key="2">
    <source>
        <dbReference type="ARBA" id="ARBA00022676"/>
    </source>
</evidence>
<protein>
    <submittedName>
        <fullName evidence="4">Uncharacterized protein</fullName>
    </submittedName>
</protein>
<name>A0A7J6H4P4_CANSA</name>
<accession>A0A7J6H4P4</accession>
<dbReference type="SUPFAM" id="SSF53756">
    <property type="entry name" value="UDP-Glycosyltransferase/glycogen phosphorylase"/>
    <property type="match status" value="2"/>
</dbReference>
<evidence type="ECO:0000256" key="3">
    <source>
        <dbReference type="ARBA" id="ARBA00022679"/>
    </source>
</evidence>
<gene>
    <name evidence="4" type="ORF">G4B88_005111</name>
</gene>
<reference evidence="4 5" key="1">
    <citation type="journal article" date="2020" name="bioRxiv">
        <title>Sequence and annotation of 42 cannabis genomes reveals extensive copy number variation in cannabinoid synthesis and pathogen resistance genes.</title>
        <authorList>
            <person name="Mckernan K.J."/>
            <person name="Helbert Y."/>
            <person name="Kane L.T."/>
            <person name="Ebling H."/>
            <person name="Zhang L."/>
            <person name="Liu B."/>
            <person name="Eaton Z."/>
            <person name="Mclaughlin S."/>
            <person name="Kingan S."/>
            <person name="Baybayan P."/>
            <person name="Concepcion G."/>
            <person name="Jordan M."/>
            <person name="Riva A."/>
            <person name="Barbazuk W."/>
            <person name="Harkins T."/>
        </authorList>
    </citation>
    <scope>NUCLEOTIDE SEQUENCE [LARGE SCALE GENOMIC DNA]</scope>
    <source>
        <strain evidence="5">cv. Jamaican Lion 4</strain>
        <tissue evidence="4">Leaf</tissue>
    </source>
</reference>
<comment type="similarity">
    <text evidence="1">Belongs to the UDP-glycosyltransferase family.</text>
</comment>